<sequence>MESTRVGRGFANSRVPKKEEIEYGMEQGEGHQSRVSSSRRTRSQLAPDWTINDSLILVNEIAAVEGECLNALSTYQKWKIIAENCTALDVSRTFNQCRRKWDSLLFEYNKIKKWESRSRNVSFWTLESERRRELGLPVDFERELFKAIDDLVSSQEVRSDTDPGTDPEAEDDRLEVIAEYGFPEPLRLGSSGKSFGKICGSFDQLAGAGSGPKKQKRREMPQKTTSLEEKEQMMVMKLRENADLIDAIVKGNLVDSVDFGLGGSKNRETLQADFKRRQGDKLIACLRDIADTLDQLRDIVQKCG</sequence>
<feature type="region of interest" description="Disordered" evidence="1">
    <location>
        <begin position="1"/>
        <end position="41"/>
    </location>
</feature>
<evidence type="ECO:0000313" key="4">
    <source>
        <dbReference type="Proteomes" id="UP000288805"/>
    </source>
</evidence>
<dbReference type="AlphaFoldDB" id="A0A438K8J7"/>
<dbReference type="PANTHER" id="PTHR33492">
    <property type="entry name" value="OSJNBA0043A12.37 PROTEIN-RELATED"/>
    <property type="match status" value="1"/>
</dbReference>
<gene>
    <name evidence="3" type="primary">ASR3_9</name>
    <name evidence="3" type="ORF">CK203_003763</name>
</gene>
<reference evidence="3 4" key="1">
    <citation type="journal article" date="2018" name="PLoS Genet.">
        <title>Population sequencing reveals clonal diversity and ancestral inbreeding in the grapevine cultivar Chardonnay.</title>
        <authorList>
            <person name="Roach M.J."/>
            <person name="Johnson D.L."/>
            <person name="Bohlmann J."/>
            <person name="van Vuuren H.J."/>
            <person name="Jones S.J."/>
            <person name="Pretorius I.S."/>
            <person name="Schmidt S.A."/>
            <person name="Borneman A.R."/>
        </authorList>
    </citation>
    <scope>NUCLEOTIDE SEQUENCE [LARGE SCALE GENOMIC DNA]</scope>
    <source>
        <strain evidence="4">cv. Chardonnay</strain>
        <tissue evidence="3">Leaf</tissue>
    </source>
</reference>
<feature type="domain" description="Myb-like" evidence="2">
    <location>
        <begin position="49"/>
        <end position="105"/>
    </location>
</feature>
<organism evidence="3 4">
    <name type="scientific">Vitis vinifera</name>
    <name type="common">Grape</name>
    <dbReference type="NCBI Taxonomy" id="29760"/>
    <lineage>
        <taxon>Eukaryota</taxon>
        <taxon>Viridiplantae</taxon>
        <taxon>Streptophyta</taxon>
        <taxon>Embryophyta</taxon>
        <taxon>Tracheophyta</taxon>
        <taxon>Spermatophyta</taxon>
        <taxon>Magnoliopsida</taxon>
        <taxon>eudicotyledons</taxon>
        <taxon>Gunneridae</taxon>
        <taxon>Pentapetalae</taxon>
        <taxon>rosids</taxon>
        <taxon>Vitales</taxon>
        <taxon>Vitaceae</taxon>
        <taxon>Viteae</taxon>
        <taxon>Vitis</taxon>
    </lineage>
</organism>
<dbReference type="PROSITE" id="PS50090">
    <property type="entry name" value="MYB_LIKE"/>
    <property type="match status" value="1"/>
</dbReference>
<name>A0A438K8J7_VITVI</name>
<comment type="caution">
    <text evidence="3">The sequence shown here is derived from an EMBL/GenBank/DDBJ whole genome shotgun (WGS) entry which is preliminary data.</text>
</comment>
<proteinExistence type="predicted"/>
<dbReference type="PANTHER" id="PTHR33492:SF4">
    <property type="entry name" value="OS02G0174300 PROTEIN"/>
    <property type="match status" value="1"/>
</dbReference>
<dbReference type="Proteomes" id="UP000288805">
    <property type="component" value="Unassembled WGS sequence"/>
</dbReference>
<evidence type="ECO:0000256" key="1">
    <source>
        <dbReference type="SAM" id="MobiDB-lite"/>
    </source>
</evidence>
<dbReference type="Pfam" id="PF13837">
    <property type="entry name" value="Myb_DNA-bind_4"/>
    <property type="match status" value="1"/>
</dbReference>
<evidence type="ECO:0000313" key="3">
    <source>
        <dbReference type="EMBL" id="RVX17523.1"/>
    </source>
</evidence>
<dbReference type="InterPro" id="IPR001005">
    <property type="entry name" value="SANT/Myb"/>
</dbReference>
<dbReference type="InterPro" id="IPR044822">
    <property type="entry name" value="Myb_DNA-bind_4"/>
</dbReference>
<feature type="region of interest" description="Disordered" evidence="1">
    <location>
        <begin position="206"/>
        <end position="225"/>
    </location>
</feature>
<evidence type="ECO:0000259" key="2">
    <source>
        <dbReference type="PROSITE" id="PS50090"/>
    </source>
</evidence>
<protein>
    <submittedName>
        <fullName evidence="3">Trihelix transcription factor ASR3</fullName>
    </submittedName>
</protein>
<dbReference type="EMBL" id="QGNW01000013">
    <property type="protein sequence ID" value="RVX17523.1"/>
    <property type="molecule type" value="Genomic_DNA"/>
</dbReference>
<accession>A0A438K8J7</accession>
<dbReference type="Gene3D" id="1.10.10.60">
    <property type="entry name" value="Homeodomain-like"/>
    <property type="match status" value="1"/>
</dbReference>